<dbReference type="AlphaFoldDB" id="A0A4S2MA49"/>
<protein>
    <submittedName>
        <fullName evidence="1">Uncharacterized protein</fullName>
    </submittedName>
</protein>
<reference evidence="1 2" key="1">
    <citation type="journal article" date="2019" name="BMC Genomics">
        <title>New insights from Opisthorchis felineus genome: update on genomics of the epidemiologically important liver flukes.</title>
        <authorList>
            <person name="Ershov N.I."/>
            <person name="Mordvinov V.A."/>
            <person name="Prokhortchouk E.B."/>
            <person name="Pakharukova M.Y."/>
            <person name="Gunbin K.V."/>
            <person name="Ustyantsev K."/>
            <person name="Genaev M.A."/>
            <person name="Blinov A.G."/>
            <person name="Mazur A."/>
            <person name="Boulygina E."/>
            <person name="Tsygankova S."/>
            <person name="Khrameeva E."/>
            <person name="Chekanov N."/>
            <person name="Fan G."/>
            <person name="Xiao A."/>
            <person name="Zhang H."/>
            <person name="Xu X."/>
            <person name="Yang H."/>
            <person name="Solovyev V."/>
            <person name="Lee S.M."/>
            <person name="Liu X."/>
            <person name="Afonnikov D.A."/>
            <person name="Skryabin K.G."/>
        </authorList>
    </citation>
    <scope>NUCLEOTIDE SEQUENCE [LARGE SCALE GENOMIC DNA]</scope>
    <source>
        <strain evidence="1">AK-0245</strain>
        <tissue evidence="1">Whole organism</tissue>
    </source>
</reference>
<evidence type="ECO:0000313" key="1">
    <source>
        <dbReference type="EMBL" id="TGZ73382.1"/>
    </source>
</evidence>
<comment type="caution">
    <text evidence="1">The sequence shown here is derived from an EMBL/GenBank/DDBJ whole genome shotgun (WGS) entry which is preliminary data.</text>
</comment>
<gene>
    <name evidence="1" type="ORF">CRM22_001550</name>
</gene>
<accession>A0A4S2MA49</accession>
<dbReference type="Proteomes" id="UP000308267">
    <property type="component" value="Unassembled WGS sequence"/>
</dbReference>
<feature type="non-terminal residue" evidence="1">
    <location>
        <position position="1"/>
    </location>
</feature>
<organism evidence="1 2">
    <name type="scientific">Opisthorchis felineus</name>
    <dbReference type="NCBI Taxonomy" id="147828"/>
    <lineage>
        <taxon>Eukaryota</taxon>
        <taxon>Metazoa</taxon>
        <taxon>Spiralia</taxon>
        <taxon>Lophotrochozoa</taxon>
        <taxon>Platyhelminthes</taxon>
        <taxon>Trematoda</taxon>
        <taxon>Digenea</taxon>
        <taxon>Opisthorchiida</taxon>
        <taxon>Opisthorchiata</taxon>
        <taxon>Opisthorchiidae</taxon>
        <taxon>Opisthorchis</taxon>
    </lineage>
</organism>
<feature type="non-terminal residue" evidence="1">
    <location>
        <position position="96"/>
    </location>
</feature>
<keyword evidence="2" id="KW-1185">Reference proteome</keyword>
<proteinExistence type="predicted"/>
<name>A0A4S2MA49_OPIFE</name>
<sequence length="96" mass="11142">FSNTLATEGPCGQFKLEERETRQLVSAFHNNPDFLRKCADAATHTQLLWDKISRHLDSEDTWIYQAEIKPNYMEVLGVGRIIFRNCLFILTPVSRK</sequence>
<evidence type="ECO:0000313" key="2">
    <source>
        <dbReference type="Proteomes" id="UP000308267"/>
    </source>
</evidence>
<dbReference type="EMBL" id="SJOL01002781">
    <property type="protein sequence ID" value="TGZ73382.1"/>
    <property type="molecule type" value="Genomic_DNA"/>
</dbReference>